<keyword evidence="1" id="KW-0472">Membrane</keyword>
<reference evidence="2" key="1">
    <citation type="submission" date="2021-07" db="EMBL/GenBank/DDBJ databases">
        <title>Draft genome sequence of carbapenem-resistant Aeromonas spp. in Japan.</title>
        <authorList>
            <person name="Maehana S."/>
            <person name="Suzuki M."/>
            <person name="Kitasato H."/>
        </authorList>
    </citation>
    <scope>NUCLEOTIDE SEQUENCE</scope>
    <source>
        <strain evidence="2">KAM351</strain>
    </source>
</reference>
<sequence>MTENDVIVIVNSLLEKGISLNNVTYISILLISLISGFIGAFLSSYAKTKGQHYATKEDLDELSHQTQKLTEVTESVKFEVANNSRVESKKWELKLSIYTDILTALSTWRTLIGVMSNDMYDSNGELKNNIKMSVADERLKRTASIFEDMARIESLSELILDDRKADEIKRIRSLVSDAAGEYDGKDGFERAVLSIKALEVNIAKIARNDLFNIK</sequence>
<gene>
    <name evidence="2" type="ORF">KAM351_25700</name>
    <name evidence="3" type="ORF">N5I07_06595</name>
</gene>
<dbReference type="EMBL" id="BPNN01000037">
    <property type="protein sequence ID" value="GJA63959.1"/>
    <property type="molecule type" value="Genomic_DNA"/>
</dbReference>
<dbReference type="EMBL" id="JAOCFT010000001">
    <property type="protein sequence ID" value="MDH1897235.1"/>
    <property type="molecule type" value="Genomic_DNA"/>
</dbReference>
<keyword evidence="1" id="KW-1133">Transmembrane helix</keyword>
<evidence type="ECO:0000313" key="3">
    <source>
        <dbReference type="EMBL" id="MDH1897235.1"/>
    </source>
</evidence>
<protein>
    <submittedName>
        <fullName evidence="3">Uncharacterized protein</fullName>
    </submittedName>
</protein>
<organism evidence="3 4">
    <name type="scientific">Aeromonas caviae</name>
    <name type="common">Aeromonas punctata</name>
    <dbReference type="NCBI Taxonomy" id="648"/>
    <lineage>
        <taxon>Bacteria</taxon>
        <taxon>Pseudomonadati</taxon>
        <taxon>Pseudomonadota</taxon>
        <taxon>Gammaproteobacteria</taxon>
        <taxon>Aeromonadales</taxon>
        <taxon>Aeromonadaceae</taxon>
        <taxon>Aeromonas</taxon>
    </lineage>
</organism>
<evidence type="ECO:0000313" key="2">
    <source>
        <dbReference type="EMBL" id="GJA63959.1"/>
    </source>
</evidence>
<reference evidence="3" key="2">
    <citation type="submission" date="2022-09" db="EMBL/GenBank/DDBJ databases">
        <title>Intensive care unit water sources are persistently colonized with multi-drug resistant bacteria and are the site of extensive horizontal gene transfer of antibiotic resistance genes.</title>
        <authorList>
            <person name="Diorio-Toth L."/>
        </authorList>
    </citation>
    <scope>NUCLEOTIDE SEQUENCE</scope>
    <source>
        <strain evidence="3">GD03796</strain>
    </source>
</reference>
<evidence type="ECO:0000256" key="1">
    <source>
        <dbReference type="SAM" id="Phobius"/>
    </source>
</evidence>
<dbReference type="Proteomes" id="UP000886934">
    <property type="component" value="Unassembled WGS sequence"/>
</dbReference>
<keyword evidence="1" id="KW-0812">Transmembrane</keyword>
<accession>A0AA42V9V5</accession>
<proteinExistence type="predicted"/>
<comment type="caution">
    <text evidence="3">The sequence shown here is derived from an EMBL/GenBank/DDBJ whole genome shotgun (WGS) entry which is preliminary data.</text>
</comment>
<name>A0AA42V9V5_AERCA</name>
<dbReference type="RefSeq" id="WP_201964388.1">
    <property type="nucleotide sequence ID" value="NZ_AP024948.1"/>
</dbReference>
<evidence type="ECO:0000313" key="4">
    <source>
        <dbReference type="Proteomes" id="UP001160758"/>
    </source>
</evidence>
<dbReference type="Proteomes" id="UP001160758">
    <property type="component" value="Unassembled WGS sequence"/>
</dbReference>
<feature type="transmembrane region" description="Helical" evidence="1">
    <location>
        <begin position="23"/>
        <end position="46"/>
    </location>
</feature>
<dbReference type="AlphaFoldDB" id="A0AA42V9V5"/>